<dbReference type="RefSeq" id="WP_016960412.1">
    <property type="nucleotide sequence ID" value="NZ_AJWN02000043.1"/>
</dbReference>
<dbReference type="EMBL" id="AJWN02000043">
    <property type="protein sequence ID" value="OEE61808.1"/>
    <property type="molecule type" value="Genomic_DNA"/>
</dbReference>
<keyword evidence="1" id="KW-0472">Membrane</keyword>
<dbReference type="Proteomes" id="UP000095039">
    <property type="component" value="Unassembled WGS sequence"/>
</dbReference>
<dbReference type="AlphaFoldDB" id="A0A1E5C8H4"/>
<keyword evidence="3" id="KW-1185">Reference proteome</keyword>
<accession>A0A1E5C8H4</accession>
<sequence>MPRKDSLLSRTLICGILVFTSIMPIWFAQVNADPIPKTLQEVFIDATSGVSGAGEHVLSAVDSLLRQYPEDALLTAYYGSTLYVKARDSWLPWDKEKYSTLGMASLNKSLRLLSNESFSKPYYGLNEGIYIQSIAAITFVNTPDLLHQKARGYNMLKNMLASEQLQYYPFEPQAWIHLGAVKAALDMEEPHVAQAWAQEMRKLAPTHPLTQEALSLTANTNA</sequence>
<feature type="transmembrane region" description="Helical" evidence="1">
    <location>
        <begin position="7"/>
        <end position="27"/>
    </location>
</feature>
<reference evidence="2 3" key="1">
    <citation type="journal article" date="2012" name="Science">
        <title>Ecological populations of bacteria act as socially cohesive units of antibiotic production and resistance.</title>
        <authorList>
            <person name="Cordero O.X."/>
            <person name="Wildschutte H."/>
            <person name="Kirkup B."/>
            <person name="Proehl S."/>
            <person name="Ngo L."/>
            <person name="Hussain F."/>
            <person name="Le Roux F."/>
            <person name="Mincer T."/>
            <person name="Polz M.F."/>
        </authorList>
    </citation>
    <scope>NUCLEOTIDE SEQUENCE [LARGE SCALE GENOMIC DNA]</scope>
    <source>
        <strain evidence="2 3">FF-454</strain>
    </source>
</reference>
<protein>
    <submittedName>
        <fullName evidence="2">Uncharacterized protein</fullName>
    </submittedName>
</protein>
<evidence type="ECO:0000313" key="3">
    <source>
        <dbReference type="Proteomes" id="UP000095039"/>
    </source>
</evidence>
<evidence type="ECO:0000256" key="1">
    <source>
        <dbReference type="SAM" id="Phobius"/>
    </source>
</evidence>
<organism evidence="2 3">
    <name type="scientific">Enterovibrio norvegicus FF-454</name>
    <dbReference type="NCBI Taxonomy" id="1185651"/>
    <lineage>
        <taxon>Bacteria</taxon>
        <taxon>Pseudomonadati</taxon>
        <taxon>Pseudomonadota</taxon>
        <taxon>Gammaproteobacteria</taxon>
        <taxon>Vibrionales</taxon>
        <taxon>Vibrionaceae</taxon>
        <taxon>Enterovibrio</taxon>
    </lineage>
</organism>
<gene>
    <name evidence="2" type="ORF">A1OK_08600</name>
</gene>
<evidence type="ECO:0000313" key="2">
    <source>
        <dbReference type="EMBL" id="OEE61808.1"/>
    </source>
</evidence>
<keyword evidence="1" id="KW-1133">Transmembrane helix</keyword>
<proteinExistence type="predicted"/>
<name>A0A1E5C8H4_9GAMM</name>
<comment type="caution">
    <text evidence="2">The sequence shown here is derived from an EMBL/GenBank/DDBJ whole genome shotgun (WGS) entry which is preliminary data.</text>
</comment>
<keyword evidence="1" id="KW-0812">Transmembrane</keyword>